<feature type="transmembrane region" description="Helical" evidence="7">
    <location>
        <begin position="261"/>
        <end position="279"/>
    </location>
</feature>
<evidence type="ECO:0000256" key="6">
    <source>
        <dbReference type="SAM" id="MobiDB-lite"/>
    </source>
</evidence>
<dbReference type="KEGG" id="aplc:110981761"/>
<dbReference type="Pfam" id="PF00001">
    <property type="entry name" value="7tm_1"/>
    <property type="match status" value="1"/>
</dbReference>
<dbReference type="PRINTS" id="PR00237">
    <property type="entry name" value="GPCRRHODOPSN"/>
</dbReference>
<dbReference type="GeneID" id="110981761"/>
<evidence type="ECO:0000256" key="7">
    <source>
        <dbReference type="SAM" id="Phobius"/>
    </source>
</evidence>
<dbReference type="SUPFAM" id="SSF81321">
    <property type="entry name" value="Family A G protein-coupled receptor-like"/>
    <property type="match status" value="1"/>
</dbReference>
<comment type="similarity">
    <text evidence="5">Belongs to the G-protein coupled receptor 1 family.</text>
</comment>
<keyword evidence="5" id="KW-0807">Transducer</keyword>
<keyword evidence="9" id="KW-1185">Reference proteome</keyword>
<dbReference type="GO" id="GO:0016020">
    <property type="term" value="C:membrane"/>
    <property type="evidence" value="ECO:0007669"/>
    <property type="project" value="UniProtKB-SubCell"/>
</dbReference>
<dbReference type="PANTHER" id="PTHR45698:SF1">
    <property type="entry name" value="TRACE AMINE-ASSOCIATED RECEPTOR 13C-LIKE"/>
    <property type="match status" value="1"/>
</dbReference>
<dbReference type="PROSITE" id="PS00237">
    <property type="entry name" value="G_PROTEIN_RECEP_F1_1"/>
    <property type="match status" value="1"/>
</dbReference>
<feature type="transmembrane region" description="Helical" evidence="7">
    <location>
        <begin position="198"/>
        <end position="225"/>
    </location>
</feature>
<dbReference type="RefSeq" id="XP_022095322.1">
    <property type="nucleotide sequence ID" value="XM_022239630.1"/>
</dbReference>
<dbReference type="Gene3D" id="1.20.1070.10">
    <property type="entry name" value="Rhodopsin 7-helix transmembrane proteins"/>
    <property type="match status" value="1"/>
</dbReference>
<proteinExistence type="inferred from homology"/>
<dbReference type="RefSeq" id="XP_022095325.1">
    <property type="nucleotide sequence ID" value="XM_022239633.1"/>
</dbReference>
<reference evidence="10 11" key="1">
    <citation type="submission" date="2025-04" db="UniProtKB">
        <authorList>
            <consortium name="RefSeq"/>
        </authorList>
    </citation>
    <scope>IDENTIFICATION</scope>
</reference>
<feature type="transmembrane region" description="Helical" evidence="7">
    <location>
        <begin position="112"/>
        <end position="135"/>
    </location>
</feature>
<dbReference type="AlphaFoldDB" id="A0A8B7YPW8"/>
<keyword evidence="5" id="KW-0297">G-protein coupled receptor</keyword>
<feature type="domain" description="G-protein coupled receptors family 1 profile" evidence="8">
    <location>
        <begin position="50"/>
        <end position="317"/>
    </location>
</feature>
<evidence type="ECO:0000259" key="8">
    <source>
        <dbReference type="PROSITE" id="PS50262"/>
    </source>
</evidence>
<name>A0A8B7YPW8_ACAPL</name>
<feature type="transmembrane region" description="Helical" evidence="7">
    <location>
        <begin position="37"/>
        <end position="58"/>
    </location>
</feature>
<dbReference type="CDD" id="cd00637">
    <property type="entry name" value="7tm_classA_rhodopsin-like"/>
    <property type="match status" value="1"/>
</dbReference>
<evidence type="ECO:0000313" key="10">
    <source>
        <dbReference type="RefSeq" id="XP_022095322.1"/>
    </source>
</evidence>
<dbReference type="GO" id="GO:0004930">
    <property type="term" value="F:G protein-coupled receptor activity"/>
    <property type="evidence" value="ECO:0007669"/>
    <property type="project" value="UniProtKB-KW"/>
</dbReference>
<evidence type="ECO:0000256" key="3">
    <source>
        <dbReference type="ARBA" id="ARBA00022989"/>
    </source>
</evidence>
<accession>A0A8B7YPW8</accession>
<evidence type="ECO:0000313" key="12">
    <source>
        <dbReference type="RefSeq" id="XP_022095325.1"/>
    </source>
</evidence>
<keyword evidence="5" id="KW-0675">Receptor</keyword>
<evidence type="ECO:0000256" key="5">
    <source>
        <dbReference type="RuleBase" id="RU000688"/>
    </source>
</evidence>
<feature type="transmembrane region" description="Helical" evidence="7">
    <location>
        <begin position="156"/>
        <end position="173"/>
    </location>
</feature>
<dbReference type="PANTHER" id="PTHR45698">
    <property type="entry name" value="TRACE AMINE-ASSOCIATED RECEPTOR 19N-RELATED"/>
    <property type="match status" value="1"/>
</dbReference>
<feature type="compositionally biased region" description="Polar residues" evidence="6">
    <location>
        <begin position="376"/>
        <end position="391"/>
    </location>
</feature>
<sequence length="413" mass="47064">MENTTAAMEDTLYTSTKSSITEGPSEDELSPSAKFGVAVYCIIGSFGLVGNLVACIVFNTIKSKKNQVSLLIFTQALADLVSSIVIIIFGITRVYRHRLPTTGGTGEWLCRFWWTRFVIFYFFAISTFNLTLISLERYIAVIHPLTYAKRFTRRNTKIFVVIVWLFCPVMQWGQPLWGYTVVNGTCVTIKSWDDFGQAFFGVLLFLWELITPICVMGVCFVSIVITLRKKELACRTPTVKVKPERSGSVFKPIKKHVRRDITMTLLILFILFVICWTPNQTTFVQFNLGGPLDFNGGWYHFTVILGFANCCVNPFVYAFRLRQFRVRVLLMLQCRCKAFDRADESDNELFRDPASTSNKWSSRREKLGKIFKLTRQDNASLSRTPENTASPEGSPFPSKKSTLKKTDSTNELK</sequence>
<dbReference type="OrthoDB" id="5960344at2759"/>
<evidence type="ECO:0000313" key="9">
    <source>
        <dbReference type="Proteomes" id="UP000694845"/>
    </source>
</evidence>
<organism evidence="9 11">
    <name type="scientific">Acanthaster planci</name>
    <name type="common">Crown-of-thorns starfish</name>
    <dbReference type="NCBI Taxonomy" id="133434"/>
    <lineage>
        <taxon>Eukaryota</taxon>
        <taxon>Metazoa</taxon>
        <taxon>Echinodermata</taxon>
        <taxon>Eleutherozoa</taxon>
        <taxon>Asterozoa</taxon>
        <taxon>Asteroidea</taxon>
        <taxon>Valvatacea</taxon>
        <taxon>Valvatida</taxon>
        <taxon>Acanthasteridae</taxon>
        <taxon>Acanthaster</taxon>
    </lineage>
</organism>
<evidence type="ECO:0000256" key="4">
    <source>
        <dbReference type="ARBA" id="ARBA00023136"/>
    </source>
</evidence>
<dbReference type="Proteomes" id="UP000694845">
    <property type="component" value="Unplaced"/>
</dbReference>
<dbReference type="RefSeq" id="XP_022095323.1">
    <property type="nucleotide sequence ID" value="XM_022239631.1"/>
</dbReference>
<keyword evidence="2 5" id="KW-0812">Transmembrane</keyword>
<evidence type="ECO:0000313" key="11">
    <source>
        <dbReference type="RefSeq" id="XP_022095323.1"/>
    </source>
</evidence>
<dbReference type="InterPro" id="IPR000276">
    <property type="entry name" value="GPCR_Rhodpsn"/>
</dbReference>
<feature type="transmembrane region" description="Helical" evidence="7">
    <location>
        <begin position="299"/>
        <end position="319"/>
    </location>
</feature>
<keyword evidence="4 7" id="KW-0472">Membrane</keyword>
<protein>
    <submittedName>
        <fullName evidence="10 11">Octopamine receptor 1-like</fullName>
    </submittedName>
</protein>
<dbReference type="OMA" id="LFCPVMQ"/>
<feature type="region of interest" description="Disordered" evidence="6">
    <location>
        <begin position="371"/>
        <end position="413"/>
    </location>
</feature>
<evidence type="ECO:0000256" key="1">
    <source>
        <dbReference type="ARBA" id="ARBA00004370"/>
    </source>
</evidence>
<comment type="subcellular location">
    <subcellularLocation>
        <location evidence="1">Membrane</location>
    </subcellularLocation>
</comment>
<gene>
    <name evidence="10 11 12" type="primary">LOC110981761</name>
</gene>
<dbReference type="PROSITE" id="PS50262">
    <property type="entry name" value="G_PROTEIN_RECEP_F1_2"/>
    <property type="match status" value="1"/>
</dbReference>
<evidence type="ECO:0000256" key="2">
    <source>
        <dbReference type="ARBA" id="ARBA00022692"/>
    </source>
</evidence>
<keyword evidence="3 7" id="KW-1133">Transmembrane helix</keyword>
<dbReference type="InterPro" id="IPR017452">
    <property type="entry name" value="GPCR_Rhodpsn_7TM"/>
</dbReference>
<feature type="compositionally biased region" description="Basic and acidic residues" evidence="6">
    <location>
        <begin position="404"/>
        <end position="413"/>
    </location>
</feature>
<feature type="transmembrane region" description="Helical" evidence="7">
    <location>
        <begin position="70"/>
        <end position="92"/>
    </location>
</feature>